<dbReference type="NCBIfam" id="TIGR04075">
    <property type="entry name" value="bacter_Pnkp"/>
    <property type="match status" value="1"/>
</dbReference>
<gene>
    <name evidence="3" type="ORF">CVO96_07745</name>
</gene>
<dbReference type="GO" id="GO:0016791">
    <property type="term" value="F:phosphatase activity"/>
    <property type="evidence" value="ECO:0007669"/>
    <property type="project" value="TreeGrafter"/>
</dbReference>
<dbReference type="EMBL" id="PPPD01000001">
    <property type="protein sequence ID" value="PNY82921.1"/>
    <property type="molecule type" value="Genomic_DNA"/>
</dbReference>
<accession>A0A2K3V2B8</accession>
<feature type="domain" description="Calcineurin-like phosphoesterase" evidence="1">
    <location>
        <begin position="195"/>
        <end position="384"/>
    </location>
</feature>
<dbReference type="PANTHER" id="PTHR42850:SF7">
    <property type="entry name" value="BIS(5'-NUCLEOSYL)-TETRAPHOSPHATASE PRPE [ASYMMETRICAL]"/>
    <property type="match status" value="1"/>
</dbReference>
<dbReference type="Gene3D" id="3.60.21.10">
    <property type="match status" value="1"/>
</dbReference>
<dbReference type="Proteomes" id="UP000236379">
    <property type="component" value="Unassembled WGS sequence"/>
</dbReference>
<dbReference type="GO" id="GO:0005737">
    <property type="term" value="C:cytoplasm"/>
    <property type="evidence" value="ECO:0007669"/>
    <property type="project" value="TreeGrafter"/>
</dbReference>
<dbReference type="CDD" id="cd07423">
    <property type="entry name" value="MPP_Prp_like"/>
    <property type="match status" value="1"/>
</dbReference>
<reference evidence="3 4" key="1">
    <citation type="submission" date="2018-01" db="EMBL/GenBank/DDBJ databases">
        <title>Deinococcus koreensis sp. nov., a radiation-resistant bacterium isolated from river water.</title>
        <authorList>
            <person name="Choi A."/>
        </authorList>
    </citation>
    <scope>NUCLEOTIDE SEQUENCE [LARGE SCALE GENOMIC DNA]</scope>
    <source>
        <strain evidence="3 4">SJW1-2</strain>
    </source>
</reference>
<dbReference type="SUPFAM" id="SSF56300">
    <property type="entry name" value="Metallo-dependent phosphatases"/>
    <property type="match status" value="1"/>
</dbReference>
<dbReference type="AlphaFoldDB" id="A0A2K3V2B8"/>
<dbReference type="PANTHER" id="PTHR42850">
    <property type="entry name" value="METALLOPHOSPHOESTERASE"/>
    <property type="match status" value="1"/>
</dbReference>
<dbReference type="SUPFAM" id="SSF56091">
    <property type="entry name" value="DNA ligase/mRNA capping enzyme, catalytic domain"/>
    <property type="match status" value="1"/>
</dbReference>
<keyword evidence="3" id="KW-0418">Kinase</keyword>
<dbReference type="InterPro" id="IPR004843">
    <property type="entry name" value="Calcineurin-like_PHP"/>
</dbReference>
<keyword evidence="3" id="KW-0808">Transferase</keyword>
<comment type="caution">
    <text evidence="3">The sequence shown here is derived from an EMBL/GenBank/DDBJ whole genome shotgun (WGS) entry which is preliminary data.</text>
</comment>
<organism evidence="3 4">
    <name type="scientific">Deinococcus koreensis</name>
    <dbReference type="NCBI Taxonomy" id="2054903"/>
    <lineage>
        <taxon>Bacteria</taxon>
        <taxon>Thermotogati</taxon>
        <taxon>Deinococcota</taxon>
        <taxon>Deinococci</taxon>
        <taxon>Deinococcales</taxon>
        <taxon>Deinococcaceae</taxon>
        <taxon>Deinococcus</taxon>
    </lineage>
</organism>
<dbReference type="SUPFAM" id="SSF52540">
    <property type="entry name" value="P-loop containing nucleoside triphosphate hydrolases"/>
    <property type="match status" value="1"/>
</dbReference>
<dbReference type="GO" id="GO:0016301">
    <property type="term" value="F:kinase activity"/>
    <property type="evidence" value="ECO:0007669"/>
    <property type="project" value="UniProtKB-KW"/>
</dbReference>
<proteinExistence type="predicted"/>
<protein>
    <submittedName>
        <fullName evidence="3">Polynucleotide kinase-phosphatase</fullName>
    </submittedName>
</protein>
<dbReference type="Pfam" id="PF16542">
    <property type="entry name" value="PNKP_ligase"/>
    <property type="match status" value="1"/>
</dbReference>
<keyword evidence="4" id="KW-1185">Reference proteome</keyword>
<evidence type="ECO:0000259" key="2">
    <source>
        <dbReference type="Pfam" id="PF16542"/>
    </source>
</evidence>
<dbReference type="InterPro" id="IPR024028">
    <property type="entry name" value="PNKP_bac"/>
</dbReference>
<dbReference type="Pfam" id="PF13671">
    <property type="entry name" value="AAA_33"/>
    <property type="match status" value="1"/>
</dbReference>
<dbReference type="Gene3D" id="3.30.470.30">
    <property type="entry name" value="DNA ligase/mRNA capping enzyme"/>
    <property type="match status" value="2"/>
</dbReference>
<evidence type="ECO:0000259" key="1">
    <source>
        <dbReference type="Pfam" id="PF00149"/>
    </source>
</evidence>
<dbReference type="OrthoDB" id="9779903at2"/>
<name>A0A2K3V2B8_9DEIO</name>
<feature type="domain" description="Polynucleotide kinase-phosphatase ligase" evidence="2">
    <location>
        <begin position="471"/>
        <end position="850"/>
    </location>
</feature>
<dbReference type="InterPro" id="IPR029052">
    <property type="entry name" value="Metallo-depent_PP-like"/>
</dbReference>
<sequence length="855" mass="92303">MTDAPHLPSPLLALPELALPELALVALVGASSAGKSTFAARHFRPSEVLSSDAFRALVSDDESSLEATADAFESLYFVAAKRLARGRLTVIDATSVRPDDRRRLVELARQHDVLPVAIVLDLPRSELEARHAARTDRDFSPAVIGRQLAELRRTFRGLGREGFRHVWALRSVAEVDAARVTRTALYTNKKHLSGPFDLIGDVHGCLAELRDLLVRLSYALDGETVTPPPGRTALFVGDLVDRGPDSVGVLRLVMGMVHAGTALMVPGNHEEKLKRALDGKAVNALHGLDVTLAGLDAAGDAFKREVRDFIDALVSHLVLDGGRLVVAHAGLPERYQGRSSGRVRSFALYGDVDGSKDDLGLPVRRDWAADYRGSALVVYGHTPVAAPRGVNRTLNIDTGCAFGGSLTALRYPEMETVSVPAHAQYAVPARPLQEAPAPADAPFDLADFLQAGRIDTRTFGGISLRSGERAAAVETFSRFGVDPRWCLYLPPTMSPVETSSQPDLLEHPAEAFAYYRAQGVGQVICEEKHMGSRALLVLAKSEQAARERFGVQQGTGSIYTRTGRPFFTDPAWEQDVLERARAAVSAAGLWDTLDTDWLVLDAEILPWSLKAGELLRGQYAAVGAAGNAALPAAVAALEGAAARGLDVGPLLERSRGRAADLAAYRDAYRAYVRRADSPAGVQLRPFHLLASAGAVHSDRDHLWHLQTLSALAEADPALFGATDHRVVTLADPASEAQATAWWTALTAAGGEGTGEGMVVKPLVFLNPEPRLLQPAIKVRGREYLRIIYGPEYTRPEHLARLRARSLNAKRSRALREFHLGLEGLARFAEGAPHARIHECVLGVLALESEPIDARL</sequence>
<evidence type="ECO:0000313" key="4">
    <source>
        <dbReference type="Proteomes" id="UP000236379"/>
    </source>
</evidence>
<dbReference type="Gene3D" id="3.40.50.300">
    <property type="entry name" value="P-loop containing nucleotide triphosphate hydrolases"/>
    <property type="match status" value="1"/>
</dbReference>
<dbReference type="InterPro" id="IPR027417">
    <property type="entry name" value="P-loop_NTPase"/>
</dbReference>
<dbReference type="InterPro" id="IPR032380">
    <property type="entry name" value="PNKP_ligase_dom"/>
</dbReference>
<dbReference type="InterPro" id="IPR050126">
    <property type="entry name" value="Ap4A_hydrolase"/>
</dbReference>
<dbReference type="Pfam" id="PF00149">
    <property type="entry name" value="Metallophos"/>
    <property type="match status" value="1"/>
</dbReference>
<dbReference type="InterPro" id="IPR041780">
    <property type="entry name" value="MPP_PrpE-like"/>
</dbReference>
<dbReference type="RefSeq" id="WP_103313352.1">
    <property type="nucleotide sequence ID" value="NZ_PPPD01000001.1"/>
</dbReference>
<evidence type="ECO:0000313" key="3">
    <source>
        <dbReference type="EMBL" id="PNY82921.1"/>
    </source>
</evidence>